<evidence type="ECO:0000256" key="3">
    <source>
        <dbReference type="ARBA" id="ARBA00023115"/>
    </source>
</evidence>
<evidence type="ECO:0000256" key="1">
    <source>
        <dbReference type="ARBA" id="ARBA00007867"/>
    </source>
</evidence>
<feature type="active site" description="Proton acceptor" evidence="4 5">
    <location>
        <position position="179"/>
    </location>
</feature>
<dbReference type="UniPathway" id="UPA00248">
    <property type="reaction ID" value="UER00314"/>
</dbReference>
<dbReference type="Gene3D" id="3.40.50.150">
    <property type="entry name" value="Vaccinia Virus protein VP39"/>
    <property type="match status" value="1"/>
</dbReference>
<dbReference type="PATRIC" id="fig|251229.3.peg.5078"/>
<evidence type="ECO:0000256" key="5">
    <source>
        <dbReference type="PROSITE-ProRule" id="PRU00354"/>
    </source>
</evidence>
<evidence type="ECO:0000313" key="7">
    <source>
        <dbReference type="EMBL" id="AFY89745.1"/>
    </source>
</evidence>
<organism evidence="7 8">
    <name type="scientific">Chroococcidiopsis thermalis (strain PCC 7203)</name>
    <dbReference type="NCBI Taxonomy" id="251229"/>
    <lineage>
        <taxon>Bacteria</taxon>
        <taxon>Bacillati</taxon>
        <taxon>Cyanobacteriota</taxon>
        <taxon>Cyanophyceae</taxon>
        <taxon>Chroococcidiopsidales</taxon>
        <taxon>Chroococcidiopsidaceae</taxon>
        <taxon>Chroococcidiopsis</taxon>
    </lineage>
</organism>
<evidence type="ECO:0000313" key="8">
    <source>
        <dbReference type="Proteomes" id="UP000010384"/>
    </source>
</evidence>
<dbReference type="PANTHER" id="PTHR43317:SF1">
    <property type="entry name" value="THERMOSPERMINE SYNTHASE ACAULIS5"/>
    <property type="match status" value="1"/>
</dbReference>
<dbReference type="STRING" id="251229.Chro_4349"/>
<dbReference type="Pfam" id="PF01564">
    <property type="entry name" value="Spermine_synth"/>
    <property type="match status" value="1"/>
</dbReference>
<evidence type="ECO:0000256" key="2">
    <source>
        <dbReference type="ARBA" id="ARBA00022679"/>
    </source>
</evidence>
<comment type="caution">
    <text evidence="4">Lacks conserved residue(s) required for the propagation of feature annotation.</text>
</comment>
<comment type="similarity">
    <text evidence="1 4">Belongs to the spermidine/spermine synthase family.</text>
</comment>
<dbReference type="HOGENOM" id="CLU_048199_0_1_3"/>
<keyword evidence="8" id="KW-1185">Reference proteome</keyword>
<dbReference type="FunCoup" id="K9U4K0">
    <property type="interactions" value="397"/>
</dbReference>
<gene>
    <name evidence="4" type="primary">speE</name>
    <name evidence="7" type="ORF">Chro_4349</name>
</gene>
<keyword evidence="2 4" id="KW-0808">Transferase</keyword>
<feature type="binding site" evidence="4">
    <location>
        <position position="188"/>
    </location>
    <ligand>
        <name>S-methyl-5'-thioadenosine</name>
        <dbReference type="ChEBI" id="CHEBI:17509"/>
    </ligand>
</feature>
<name>K9U4K0_CHRTP</name>
<dbReference type="InterPro" id="IPR001045">
    <property type="entry name" value="Spermi_synthase"/>
</dbReference>
<dbReference type="Proteomes" id="UP000010384">
    <property type="component" value="Chromosome"/>
</dbReference>
<comment type="catalytic activity">
    <reaction evidence="4">
        <text>S-adenosyl 3-(methylsulfanyl)propylamine + putrescine = S-methyl-5'-thioadenosine + spermidine + H(+)</text>
        <dbReference type="Rhea" id="RHEA:12721"/>
        <dbReference type="ChEBI" id="CHEBI:15378"/>
        <dbReference type="ChEBI" id="CHEBI:17509"/>
        <dbReference type="ChEBI" id="CHEBI:57443"/>
        <dbReference type="ChEBI" id="CHEBI:57834"/>
        <dbReference type="ChEBI" id="CHEBI:326268"/>
        <dbReference type="EC" id="2.5.1.16"/>
    </reaction>
</comment>
<feature type="binding site" evidence="4">
    <location>
        <position position="85"/>
    </location>
    <ligand>
        <name>spermidine</name>
        <dbReference type="ChEBI" id="CHEBI:57834"/>
    </ligand>
</feature>
<dbReference type="CDD" id="cd02440">
    <property type="entry name" value="AdoMet_MTases"/>
    <property type="match status" value="1"/>
</dbReference>
<dbReference type="InterPro" id="IPR030374">
    <property type="entry name" value="PABS"/>
</dbReference>
<comment type="subunit">
    <text evidence="4">Homodimer or homotetramer.</text>
</comment>
<keyword evidence="3 4" id="KW-0620">Polyamine biosynthesis</keyword>
<feature type="binding site" evidence="4">
    <location>
        <begin position="161"/>
        <end position="162"/>
    </location>
    <ligand>
        <name>S-methyl-5'-thioadenosine</name>
        <dbReference type="ChEBI" id="CHEBI:17509"/>
    </ligand>
</feature>
<feature type="binding site" evidence="4">
    <location>
        <position position="129"/>
    </location>
    <ligand>
        <name>S-methyl-5'-thioadenosine</name>
        <dbReference type="ChEBI" id="CHEBI:17509"/>
    </ligand>
</feature>
<comment type="pathway">
    <text evidence="4">Amine and polyamine biosynthesis; spermidine biosynthesis; spermidine from putrescine: step 1/1.</text>
</comment>
<protein>
    <recommendedName>
        <fullName evidence="4">Polyamine aminopropyltransferase</fullName>
    </recommendedName>
    <alternativeName>
        <fullName evidence="4">Putrescine aminopropyltransferase</fullName>
        <shortName evidence="4">PAPT</shortName>
    </alternativeName>
    <alternativeName>
        <fullName evidence="4">Spermidine synthase</fullName>
        <shortName evidence="4">SPDS</shortName>
        <shortName evidence="4">SPDSY</shortName>
        <ecNumber evidence="4">2.5.1.16</ecNumber>
    </alternativeName>
</protein>
<dbReference type="PROSITE" id="PS51006">
    <property type="entry name" value="PABS_2"/>
    <property type="match status" value="1"/>
</dbReference>
<dbReference type="PANTHER" id="PTHR43317">
    <property type="entry name" value="THERMOSPERMINE SYNTHASE ACAULIS5"/>
    <property type="match status" value="1"/>
</dbReference>
<comment type="function">
    <text evidence="4">Catalyzes the irreversible transfer of a propylamine group from the amino donor S-adenosylmethioninamine (decarboxy-AdoMet) to putrescine (1,4-diaminobutane) to yield spermidine.</text>
</comment>
<keyword evidence="4" id="KW-0745">Spermidine biosynthesis</keyword>
<dbReference type="InterPro" id="IPR029063">
    <property type="entry name" value="SAM-dependent_MTases_sf"/>
</dbReference>
<dbReference type="Gene3D" id="2.30.140.10">
    <property type="entry name" value="Spermidine synthase, tetramerisation domain"/>
    <property type="match status" value="1"/>
</dbReference>
<dbReference type="AlphaFoldDB" id="K9U4K0"/>
<feature type="binding site" evidence="4">
    <location>
        <position position="109"/>
    </location>
    <ligand>
        <name>spermidine</name>
        <dbReference type="ChEBI" id="CHEBI:57834"/>
    </ligand>
</feature>
<dbReference type="EC" id="2.5.1.16" evidence="4"/>
<dbReference type="NCBIfam" id="NF037959">
    <property type="entry name" value="MFS_SpdSyn"/>
    <property type="match status" value="1"/>
</dbReference>
<dbReference type="InterPro" id="IPR037163">
    <property type="entry name" value="Spermidine_synt_N_sf"/>
</dbReference>
<dbReference type="SUPFAM" id="SSF53335">
    <property type="entry name" value="S-adenosyl-L-methionine-dependent methyltransferases"/>
    <property type="match status" value="1"/>
</dbReference>
<feature type="domain" description="PABS" evidence="6">
    <location>
        <begin position="25"/>
        <end position="261"/>
    </location>
</feature>
<dbReference type="GO" id="GO:0004766">
    <property type="term" value="F:spermidine synthase activity"/>
    <property type="evidence" value="ECO:0007669"/>
    <property type="project" value="UniProtKB-UniRule"/>
</dbReference>
<reference evidence="7 8" key="1">
    <citation type="submission" date="2012-06" db="EMBL/GenBank/DDBJ databases">
        <title>Finished chromosome of genome of Chroococcidiopsis thermalis PCC 7203.</title>
        <authorList>
            <consortium name="US DOE Joint Genome Institute"/>
            <person name="Gugger M."/>
            <person name="Coursin T."/>
            <person name="Rippka R."/>
            <person name="Tandeau De Marsac N."/>
            <person name="Huntemann M."/>
            <person name="Wei C.-L."/>
            <person name="Han J."/>
            <person name="Detter J.C."/>
            <person name="Han C."/>
            <person name="Tapia R."/>
            <person name="Davenport K."/>
            <person name="Daligault H."/>
            <person name="Erkkila T."/>
            <person name="Gu W."/>
            <person name="Munk A.C.C."/>
            <person name="Teshima H."/>
            <person name="Xu Y."/>
            <person name="Chain P."/>
            <person name="Chen A."/>
            <person name="Krypides N."/>
            <person name="Mavromatis K."/>
            <person name="Markowitz V."/>
            <person name="Szeto E."/>
            <person name="Ivanova N."/>
            <person name="Mikhailova N."/>
            <person name="Ovchinnikova G."/>
            <person name="Pagani I."/>
            <person name="Pati A."/>
            <person name="Goodwin L."/>
            <person name="Peters L."/>
            <person name="Pitluck S."/>
            <person name="Woyke T."/>
            <person name="Kerfeld C."/>
        </authorList>
    </citation>
    <scope>NUCLEOTIDE SEQUENCE [LARGE SCALE GENOMIC DNA]</scope>
    <source>
        <strain evidence="7 8">PCC 7203</strain>
    </source>
</reference>
<feature type="binding site" evidence="4">
    <location>
        <position position="54"/>
    </location>
    <ligand>
        <name>S-methyl-5'-thioadenosine</name>
        <dbReference type="ChEBI" id="CHEBI:17509"/>
    </ligand>
</feature>
<proteinExistence type="inferred from homology"/>
<dbReference type="GO" id="GO:0008295">
    <property type="term" value="P:spermidine biosynthetic process"/>
    <property type="evidence" value="ECO:0007669"/>
    <property type="project" value="UniProtKB-UniRule"/>
</dbReference>
<dbReference type="GO" id="GO:0010487">
    <property type="term" value="F:thermospermine synthase activity"/>
    <property type="evidence" value="ECO:0007669"/>
    <property type="project" value="UniProtKB-ARBA"/>
</dbReference>
<evidence type="ECO:0000256" key="4">
    <source>
        <dbReference type="HAMAP-Rule" id="MF_00198"/>
    </source>
</evidence>
<sequence length="326" mass="36547">MVVTQPCATTKIDIRNPSNMSLEFSSWLSDQTTSEEIRLLRRVGGMEAKSTQFQAMEFAKTAAYGDVLVLDDTIQSAEVDEYLYHEALVQPAMMTHPNPQRVLIIGGGEGATPREVLKHPNVKSLVMVDLDRELVEFCQQKLPSWHQGAFSDPRLELLHTDGRAYLAQQEAQFDVIILDITDALEEGPAIALYTKQFYSLCQQRLSESGVMVVQGFSLSPLKWTEHATIRRTIHSVFPVVRSYSIFIPSFACTWGFIIATNNIDPANLSHGEIEQRIGDRNLADKLKAYDAVSHTGMFGLPKDLRLKLAQLGHILEDGKPLVFEEK</sequence>
<dbReference type="OrthoDB" id="9793120at2"/>
<dbReference type="InParanoid" id="K9U4K0"/>
<dbReference type="EMBL" id="CP003597">
    <property type="protein sequence ID" value="AFY89745.1"/>
    <property type="molecule type" value="Genomic_DNA"/>
</dbReference>
<dbReference type="eggNOG" id="COG0421">
    <property type="taxonomic scope" value="Bacteria"/>
</dbReference>
<dbReference type="HAMAP" id="MF_00198">
    <property type="entry name" value="Spermidine_synth"/>
    <property type="match status" value="1"/>
</dbReference>
<evidence type="ECO:0000259" key="6">
    <source>
        <dbReference type="PROSITE" id="PS51006"/>
    </source>
</evidence>
<dbReference type="FunFam" id="3.40.50.150:FF:000088">
    <property type="entry name" value="Polyamine aminopropyltransferase"/>
    <property type="match status" value="1"/>
</dbReference>
<accession>K9U4K0</accession>
<dbReference type="KEGG" id="cthe:Chro_4349"/>